<evidence type="ECO:0000256" key="9">
    <source>
        <dbReference type="SAM" id="MobiDB-lite"/>
    </source>
</evidence>
<feature type="compositionally biased region" description="Acidic residues" evidence="9">
    <location>
        <begin position="89"/>
        <end position="99"/>
    </location>
</feature>
<dbReference type="GO" id="GO:0000785">
    <property type="term" value="C:chromatin"/>
    <property type="evidence" value="ECO:0007669"/>
    <property type="project" value="TreeGrafter"/>
</dbReference>
<protein>
    <recommendedName>
        <fullName evidence="7">FK506-binding protein</fullName>
        <ecNumber evidence="7">5.2.1.8</ecNumber>
    </recommendedName>
</protein>
<dbReference type="PANTHER" id="PTHR43811:SF19">
    <property type="entry name" value="39 KDA FK506-BINDING NUCLEAR PROTEIN"/>
    <property type="match status" value="1"/>
</dbReference>
<dbReference type="SUPFAM" id="SSF54534">
    <property type="entry name" value="FKBP-like"/>
    <property type="match status" value="1"/>
</dbReference>
<dbReference type="Gene3D" id="2.60.120.340">
    <property type="entry name" value="Nucleoplasmin core domain"/>
    <property type="match status" value="1"/>
</dbReference>
<evidence type="ECO:0000313" key="12">
    <source>
        <dbReference type="Proteomes" id="UP000887229"/>
    </source>
</evidence>
<dbReference type="PANTHER" id="PTHR43811">
    <property type="entry name" value="FKBP-TYPE PEPTIDYL-PROLYL CIS-TRANS ISOMERASE FKPA"/>
    <property type="match status" value="1"/>
</dbReference>
<evidence type="ECO:0000313" key="11">
    <source>
        <dbReference type="EMBL" id="KAG9250015.1"/>
    </source>
</evidence>
<dbReference type="EC" id="5.2.1.8" evidence="7"/>
<feature type="region of interest" description="Disordered" evidence="9">
    <location>
        <begin position="224"/>
        <end position="294"/>
    </location>
</feature>
<dbReference type="PROSITE" id="PS50059">
    <property type="entry name" value="FKBP_PPIASE"/>
    <property type="match status" value="1"/>
</dbReference>
<dbReference type="Gene3D" id="3.10.50.40">
    <property type="match status" value="1"/>
</dbReference>
<comment type="function">
    <text evidence="2">PPIase that acts as a histone chaperone. Histone proline isomerase that increases the rate of cis-trans isomerization at prolines on the histone H3 N-terminal tail. Proline isomerization influences H3 methylation thereby regulating gene expression.</text>
</comment>
<feature type="region of interest" description="Disordered" evidence="9">
    <location>
        <begin position="65"/>
        <end position="179"/>
    </location>
</feature>
<keyword evidence="12" id="KW-1185">Reference proteome</keyword>
<evidence type="ECO:0000256" key="3">
    <source>
        <dbReference type="ARBA" id="ARBA00007838"/>
    </source>
</evidence>
<dbReference type="InterPro" id="IPR041232">
    <property type="entry name" value="NPL"/>
</dbReference>
<evidence type="ECO:0000256" key="4">
    <source>
        <dbReference type="ARBA" id="ARBA00011865"/>
    </source>
</evidence>
<feature type="compositionally biased region" description="Acidic residues" evidence="9">
    <location>
        <begin position="69"/>
        <end position="79"/>
    </location>
</feature>
<dbReference type="Pfam" id="PF17800">
    <property type="entry name" value="NPL"/>
    <property type="match status" value="1"/>
</dbReference>
<keyword evidence="6 7" id="KW-0413">Isomerase</keyword>
<dbReference type="Proteomes" id="UP000887229">
    <property type="component" value="Unassembled WGS sequence"/>
</dbReference>
<evidence type="ECO:0000256" key="6">
    <source>
        <dbReference type="ARBA" id="ARBA00023235"/>
    </source>
</evidence>
<comment type="caution">
    <text evidence="11">The sequence shown here is derived from an EMBL/GenBank/DDBJ whole genome shotgun (WGS) entry which is preliminary data.</text>
</comment>
<dbReference type="FunFam" id="3.10.50.40:FF:000006">
    <property type="entry name" value="Peptidyl-prolyl cis-trans isomerase"/>
    <property type="match status" value="1"/>
</dbReference>
<feature type="compositionally biased region" description="Acidic residues" evidence="9">
    <location>
        <begin position="155"/>
        <end position="178"/>
    </location>
</feature>
<sequence length="470" mass="50717">MSAVPGPVYGLEIPPGEILIPAGTDFPASFRITMAAVDPTQEPEADESGNIPSVPRSTLRIVKRTFPGLDDEEDEELDEEALRALIGENSDDEDSDDEPNGGPSDPAKSKKQKQSAAIKALLAATNSDDDDEEMDDAKPNGVSKSSKAKGKAPASDDDDEDEDDDEDDDSEDGGDMEDFVVCTLDTERHYQQPLDITVSHSEQVFFVVSGTHSIHLTGNYIMADEDEDDEDDEDEYDLSPDELDFTMGEDMDEDESDELDDVDNPRVTEVDSEEEAPKLVEAKKGKNKRAAEAESLDEIMAADEAKLSKKDKKKLKNNKGEAVAAAEEAKKDKKVQFAKNLEQGPTGSTAEKAKATKATVGVKNVNGVTVDDRTIGSGRTVKNGDSVGVRYIGKLSNGKQFDANKKGKPFTFKVGKGEVIKGWDVGVVGMAIGGERRLTIPAHLGYGSRGMPGIPANSQLTFDVKLLEIK</sequence>
<evidence type="ECO:0000259" key="10">
    <source>
        <dbReference type="PROSITE" id="PS50059"/>
    </source>
</evidence>
<comment type="catalytic activity">
    <reaction evidence="1 7 8">
        <text>[protein]-peptidylproline (omega=180) = [protein]-peptidylproline (omega=0)</text>
        <dbReference type="Rhea" id="RHEA:16237"/>
        <dbReference type="Rhea" id="RHEA-COMP:10747"/>
        <dbReference type="Rhea" id="RHEA-COMP:10748"/>
        <dbReference type="ChEBI" id="CHEBI:83833"/>
        <dbReference type="ChEBI" id="CHEBI:83834"/>
        <dbReference type="EC" id="5.2.1.8"/>
    </reaction>
</comment>
<dbReference type="RefSeq" id="XP_046113939.1">
    <property type="nucleotide sequence ID" value="XM_046266510.1"/>
</dbReference>
<dbReference type="GO" id="GO:0003755">
    <property type="term" value="F:peptidyl-prolyl cis-trans isomerase activity"/>
    <property type="evidence" value="ECO:0007669"/>
    <property type="project" value="UniProtKB-KW"/>
</dbReference>
<feature type="compositionally biased region" description="Low complexity" evidence="9">
    <location>
        <begin position="114"/>
        <end position="124"/>
    </location>
</feature>
<dbReference type="AlphaFoldDB" id="A0A9P7ZDH6"/>
<dbReference type="InterPro" id="IPR023566">
    <property type="entry name" value="PPIase_Fpr3/Fpr4-like"/>
</dbReference>
<comment type="subunit">
    <text evidence="4">Binds to histones H3 and H4.</text>
</comment>
<dbReference type="Pfam" id="PF00254">
    <property type="entry name" value="FKBP_C"/>
    <property type="match status" value="1"/>
</dbReference>
<feature type="compositionally biased region" description="Acidic residues" evidence="9">
    <location>
        <begin position="224"/>
        <end position="262"/>
    </location>
</feature>
<evidence type="ECO:0000256" key="5">
    <source>
        <dbReference type="ARBA" id="ARBA00023110"/>
    </source>
</evidence>
<proteinExistence type="inferred from homology"/>
<feature type="domain" description="PPIase FKBP-type" evidence="10">
    <location>
        <begin position="384"/>
        <end position="470"/>
    </location>
</feature>
<dbReference type="InterPro" id="IPR046357">
    <property type="entry name" value="PPIase_dom_sf"/>
</dbReference>
<reference evidence="11" key="1">
    <citation type="journal article" date="2021" name="IMA Fungus">
        <title>Genomic characterization of three marine fungi, including Emericellopsis atlantica sp. nov. with signatures of a generalist lifestyle and marine biomass degradation.</title>
        <authorList>
            <person name="Hagestad O.C."/>
            <person name="Hou L."/>
            <person name="Andersen J.H."/>
            <person name="Hansen E.H."/>
            <person name="Altermark B."/>
            <person name="Li C."/>
            <person name="Kuhnert E."/>
            <person name="Cox R.J."/>
            <person name="Crous P.W."/>
            <person name="Spatafora J.W."/>
            <person name="Lail K."/>
            <person name="Amirebrahimi M."/>
            <person name="Lipzen A."/>
            <person name="Pangilinan J."/>
            <person name="Andreopoulos W."/>
            <person name="Hayes R.D."/>
            <person name="Ng V."/>
            <person name="Grigoriev I.V."/>
            <person name="Jackson S.A."/>
            <person name="Sutton T.D.S."/>
            <person name="Dobson A.D.W."/>
            <person name="Rama T."/>
        </authorList>
    </citation>
    <scope>NUCLEOTIDE SEQUENCE</scope>
    <source>
        <strain evidence="11">TS7</strain>
    </source>
</reference>
<organism evidence="11 12">
    <name type="scientific">Emericellopsis atlantica</name>
    <dbReference type="NCBI Taxonomy" id="2614577"/>
    <lineage>
        <taxon>Eukaryota</taxon>
        <taxon>Fungi</taxon>
        <taxon>Dikarya</taxon>
        <taxon>Ascomycota</taxon>
        <taxon>Pezizomycotina</taxon>
        <taxon>Sordariomycetes</taxon>
        <taxon>Hypocreomycetidae</taxon>
        <taxon>Hypocreales</taxon>
        <taxon>Bionectriaceae</taxon>
        <taxon>Emericellopsis</taxon>
    </lineage>
</organism>
<dbReference type="EMBL" id="MU251285">
    <property type="protein sequence ID" value="KAG9250015.1"/>
    <property type="molecule type" value="Genomic_DNA"/>
</dbReference>
<evidence type="ECO:0000256" key="2">
    <source>
        <dbReference type="ARBA" id="ARBA00002221"/>
    </source>
</evidence>
<name>A0A9P7ZDH6_9HYPO</name>
<gene>
    <name evidence="11" type="ORF">F5Z01DRAFT_714909</name>
</gene>
<evidence type="ECO:0000256" key="8">
    <source>
        <dbReference type="PROSITE-ProRule" id="PRU00277"/>
    </source>
</evidence>
<dbReference type="InterPro" id="IPR001179">
    <property type="entry name" value="PPIase_FKBP_dom"/>
</dbReference>
<dbReference type="PIRSF" id="PIRSF001473">
    <property type="entry name" value="FK506-bp_FPR3"/>
    <property type="match status" value="1"/>
</dbReference>
<feature type="compositionally biased region" description="Basic and acidic residues" evidence="9">
    <location>
        <begin position="263"/>
        <end position="292"/>
    </location>
</feature>
<evidence type="ECO:0000256" key="1">
    <source>
        <dbReference type="ARBA" id="ARBA00000971"/>
    </source>
</evidence>
<feature type="region of interest" description="Disordered" evidence="9">
    <location>
        <begin position="37"/>
        <end position="56"/>
    </location>
</feature>
<dbReference type="GeneID" id="70297413"/>
<keyword evidence="5 7" id="KW-0697">Rotamase</keyword>
<accession>A0A9P7ZDH6</accession>
<dbReference type="GO" id="GO:0005730">
    <property type="term" value="C:nucleolus"/>
    <property type="evidence" value="ECO:0007669"/>
    <property type="project" value="TreeGrafter"/>
</dbReference>
<evidence type="ECO:0000256" key="7">
    <source>
        <dbReference type="PIRNR" id="PIRNR001473"/>
    </source>
</evidence>
<dbReference type="OrthoDB" id="77911at2759"/>
<comment type="similarity">
    <text evidence="3">Belongs to the FKBP-type PPIase family. FKBP3/4 subfamily.</text>
</comment>